<sequence>MRSGAKTRAPRERPHPSPPDQTPPSFDKGGEHACQKFCSAEGEPRGVLLEDEVKTLDKRVNPKFSPVGIVPDDAAGWWVFSGISLLHRPYIPALLVSHLLSPSSTLKNWLLRAAQISQLEYTEDYRPLVHTVHDTSLSTVAQSSPFTVTADNQCTVDIGVFRHKTVEYILQVIELANFSALYSCRECFSQTNETRCCMFVDAGIDQSQTSHRNSYKSHGKHSKHWPLIPWRVQRRPQISFMCNMSSIVDTGIEQVKLQLVKDTFLLEDTARGARGTVTREGCNKITEGWSEGGGRWVIAGSEGGGWETRLVASHVLADKGGVLPGLVDWPATCAIYRLQPGMGVGGLFPDIHRAVVACTCLCVCHVSVPKADSPENNDLPLPRERGVGGLFPDSHRAVVGYTRVSE</sequence>
<feature type="region of interest" description="Disordered" evidence="1">
    <location>
        <begin position="1"/>
        <end position="32"/>
    </location>
</feature>
<dbReference type="EMBL" id="JARBHB010000003">
    <property type="protein sequence ID" value="KAJ8890925.1"/>
    <property type="molecule type" value="Genomic_DNA"/>
</dbReference>
<protein>
    <submittedName>
        <fullName evidence="2">Uncharacterized protein</fullName>
    </submittedName>
</protein>
<comment type="caution">
    <text evidence="2">The sequence shown here is derived from an EMBL/GenBank/DDBJ whole genome shotgun (WGS) entry which is preliminary data.</text>
</comment>
<keyword evidence="3" id="KW-1185">Reference proteome</keyword>
<evidence type="ECO:0000313" key="2">
    <source>
        <dbReference type="EMBL" id="KAJ8890925.1"/>
    </source>
</evidence>
<evidence type="ECO:0000313" key="3">
    <source>
        <dbReference type="Proteomes" id="UP001159363"/>
    </source>
</evidence>
<evidence type="ECO:0000256" key="1">
    <source>
        <dbReference type="SAM" id="MobiDB-lite"/>
    </source>
</evidence>
<organism evidence="2 3">
    <name type="scientific">Dryococelus australis</name>
    <dbReference type="NCBI Taxonomy" id="614101"/>
    <lineage>
        <taxon>Eukaryota</taxon>
        <taxon>Metazoa</taxon>
        <taxon>Ecdysozoa</taxon>
        <taxon>Arthropoda</taxon>
        <taxon>Hexapoda</taxon>
        <taxon>Insecta</taxon>
        <taxon>Pterygota</taxon>
        <taxon>Neoptera</taxon>
        <taxon>Polyneoptera</taxon>
        <taxon>Phasmatodea</taxon>
        <taxon>Verophasmatodea</taxon>
        <taxon>Anareolatae</taxon>
        <taxon>Phasmatidae</taxon>
        <taxon>Eurycanthinae</taxon>
        <taxon>Dryococelus</taxon>
    </lineage>
</organism>
<accession>A0ABQ9I2N9</accession>
<proteinExistence type="predicted"/>
<reference evidence="2 3" key="1">
    <citation type="submission" date="2023-02" db="EMBL/GenBank/DDBJ databases">
        <title>LHISI_Scaffold_Assembly.</title>
        <authorList>
            <person name="Stuart O.P."/>
            <person name="Cleave R."/>
            <person name="Magrath M.J.L."/>
            <person name="Mikheyev A.S."/>
        </authorList>
    </citation>
    <scope>NUCLEOTIDE SEQUENCE [LARGE SCALE GENOMIC DNA]</scope>
    <source>
        <strain evidence="2">Daus_M_001</strain>
        <tissue evidence="2">Leg muscle</tissue>
    </source>
</reference>
<dbReference type="Proteomes" id="UP001159363">
    <property type="component" value="Chromosome 3"/>
</dbReference>
<name>A0ABQ9I2N9_9NEOP</name>
<gene>
    <name evidence="2" type="ORF">PR048_010434</name>
</gene>